<dbReference type="EMBL" id="UOGJ01000151">
    <property type="protein sequence ID" value="VAX38155.1"/>
    <property type="molecule type" value="Genomic_DNA"/>
</dbReference>
<sequence length="101" mass="11768">MLLLLLAAYGYGVFTIQYAEEKVHFIQYGVLSFFAYRALRLDLPHLWAYFAALILSSFIGWGDEGIQHLLPNRYYQTSDVFLNIFSVGLGLFFIFILEREM</sequence>
<gene>
    <name evidence="2" type="ORF">MNBD_UNCLBAC01-580</name>
</gene>
<dbReference type="AlphaFoldDB" id="A0A3B1DZT1"/>
<evidence type="ECO:0000256" key="1">
    <source>
        <dbReference type="SAM" id="Phobius"/>
    </source>
</evidence>
<dbReference type="NCBIfam" id="NF037970">
    <property type="entry name" value="vanZ_1"/>
    <property type="match status" value="1"/>
</dbReference>
<evidence type="ECO:0000313" key="2">
    <source>
        <dbReference type="EMBL" id="VAX38155.1"/>
    </source>
</evidence>
<feature type="transmembrane region" description="Helical" evidence="1">
    <location>
        <begin position="74"/>
        <end position="97"/>
    </location>
</feature>
<protein>
    <submittedName>
        <fullName evidence="2">Uncharacterized protein</fullName>
    </submittedName>
</protein>
<keyword evidence="1" id="KW-0472">Membrane</keyword>
<proteinExistence type="predicted"/>
<name>A0A3B1DZT1_9ZZZZ</name>
<keyword evidence="1" id="KW-1133">Transmembrane helix</keyword>
<accession>A0A3B1DZT1</accession>
<feature type="transmembrane region" description="Helical" evidence="1">
    <location>
        <begin position="46"/>
        <end position="62"/>
    </location>
</feature>
<organism evidence="2">
    <name type="scientific">hydrothermal vent metagenome</name>
    <dbReference type="NCBI Taxonomy" id="652676"/>
    <lineage>
        <taxon>unclassified sequences</taxon>
        <taxon>metagenomes</taxon>
        <taxon>ecological metagenomes</taxon>
    </lineage>
</organism>
<reference evidence="2" key="1">
    <citation type="submission" date="2018-06" db="EMBL/GenBank/DDBJ databases">
        <authorList>
            <person name="Zhirakovskaya E."/>
        </authorList>
    </citation>
    <scope>NUCLEOTIDE SEQUENCE</scope>
</reference>
<keyword evidence="1" id="KW-0812">Transmembrane</keyword>